<evidence type="ECO:0000259" key="1">
    <source>
        <dbReference type="PROSITE" id="PS51762"/>
    </source>
</evidence>
<dbReference type="Pfam" id="PF00722">
    <property type="entry name" value="Glyco_hydro_16"/>
    <property type="match status" value="1"/>
</dbReference>
<comment type="caution">
    <text evidence="2">The sequence shown here is derived from an EMBL/GenBank/DDBJ whole genome shotgun (WGS) entry which is preliminary data.</text>
</comment>
<dbReference type="AlphaFoldDB" id="M0QMT4"/>
<dbReference type="InterPro" id="IPR013320">
    <property type="entry name" value="ConA-like_dom_sf"/>
</dbReference>
<organism evidence="2 3">
    <name type="scientific">Gordonia soli NBRC 108243</name>
    <dbReference type="NCBI Taxonomy" id="1223545"/>
    <lineage>
        <taxon>Bacteria</taxon>
        <taxon>Bacillati</taxon>
        <taxon>Actinomycetota</taxon>
        <taxon>Actinomycetes</taxon>
        <taxon>Mycobacteriales</taxon>
        <taxon>Gordoniaceae</taxon>
        <taxon>Gordonia</taxon>
    </lineage>
</organism>
<proteinExistence type="predicted"/>
<dbReference type="OrthoDB" id="9809583at2"/>
<dbReference type="STRING" id="1223545.GS4_28_01060"/>
<dbReference type="SUPFAM" id="SSF49899">
    <property type="entry name" value="Concanavalin A-like lectins/glucanases"/>
    <property type="match status" value="1"/>
</dbReference>
<feature type="domain" description="GH16" evidence="1">
    <location>
        <begin position="58"/>
        <end position="260"/>
    </location>
</feature>
<dbReference type="InterPro" id="IPR000757">
    <property type="entry name" value="Beta-glucanase-like"/>
</dbReference>
<dbReference type="EMBL" id="BANX01000028">
    <property type="protein sequence ID" value="GAC69858.1"/>
    <property type="molecule type" value="Genomic_DNA"/>
</dbReference>
<dbReference type="PROSITE" id="PS51762">
    <property type="entry name" value="GH16_2"/>
    <property type="match status" value="1"/>
</dbReference>
<name>M0QMT4_9ACTN</name>
<keyword evidence="3" id="KW-1185">Reference proteome</keyword>
<gene>
    <name evidence="2" type="ORF">GS4_28_01060</name>
</gene>
<evidence type="ECO:0000313" key="3">
    <source>
        <dbReference type="Proteomes" id="UP000011666"/>
    </source>
</evidence>
<protein>
    <recommendedName>
        <fullName evidence="1">GH16 domain-containing protein</fullName>
    </recommendedName>
</protein>
<evidence type="ECO:0000313" key="2">
    <source>
        <dbReference type="EMBL" id="GAC69858.1"/>
    </source>
</evidence>
<dbReference type="Proteomes" id="UP000011666">
    <property type="component" value="Unassembled WGS sequence"/>
</dbReference>
<accession>M0QMT4</accession>
<dbReference type="GO" id="GO:0005975">
    <property type="term" value="P:carbohydrate metabolic process"/>
    <property type="evidence" value="ECO:0007669"/>
    <property type="project" value="InterPro"/>
</dbReference>
<dbReference type="eggNOG" id="COG2273">
    <property type="taxonomic scope" value="Bacteria"/>
</dbReference>
<sequence length="266" mass="28802">MYGRDTLDEDFTGGLDESVWTPAYLPGWSSRVDARADLTTGPDGLTLRIPPEHPIWCADQHDPPLRVSAVQSGNWSGPLGSTAGQQPFRPGLRVREEQSAQWGVTPFRGRVEVTCRAELTPESMFSAWLIGLEDSPARCGEICVVEVFGSTMRTGSTGEPLAAVGRGVHAFRDPALQEEFAAPEIAIDVSEVHTYSIDWSADGVVFEIDGRLVHTTAQSPEYPMQLIIAVFDFPPDGALRGPDDPVPAVHVSRVVVRPDVLASVAD</sequence>
<dbReference type="Gene3D" id="2.60.120.200">
    <property type="match status" value="1"/>
</dbReference>
<dbReference type="GO" id="GO:0004553">
    <property type="term" value="F:hydrolase activity, hydrolyzing O-glycosyl compounds"/>
    <property type="evidence" value="ECO:0007669"/>
    <property type="project" value="InterPro"/>
</dbReference>
<reference evidence="2 3" key="1">
    <citation type="submission" date="2013-01" db="EMBL/GenBank/DDBJ databases">
        <title>Whole genome shotgun sequence of Gordonia soli NBRC 108243.</title>
        <authorList>
            <person name="Isaki-Nakamura S."/>
            <person name="Hosoyama A."/>
            <person name="Tsuchikane K."/>
            <person name="Ando Y."/>
            <person name="Baba S."/>
            <person name="Ohji S."/>
            <person name="Hamada M."/>
            <person name="Tamura T."/>
            <person name="Yamazoe A."/>
            <person name="Yamazaki S."/>
            <person name="Fujita N."/>
        </authorList>
    </citation>
    <scope>NUCLEOTIDE SEQUENCE [LARGE SCALE GENOMIC DNA]</scope>
    <source>
        <strain evidence="2 3">NBRC 108243</strain>
    </source>
</reference>
<dbReference type="RefSeq" id="WP_007623319.1">
    <property type="nucleotide sequence ID" value="NZ_BANX01000028.1"/>
</dbReference>
<dbReference type="CDD" id="cd00413">
    <property type="entry name" value="Glyco_hydrolase_16"/>
    <property type="match status" value="1"/>
</dbReference>